<protein>
    <submittedName>
        <fullName evidence="3">Type III-B CRISPR module RAMP protein Cmr1</fullName>
    </submittedName>
</protein>
<proteinExistence type="predicted"/>
<dbReference type="NCBIfam" id="TIGR01894">
    <property type="entry name" value="cas_TM1795_cmr1"/>
    <property type="match status" value="1"/>
</dbReference>
<dbReference type="GO" id="GO:0051607">
    <property type="term" value="P:defense response to virus"/>
    <property type="evidence" value="ECO:0007669"/>
    <property type="project" value="UniProtKB-KW"/>
</dbReference>
<comment type="caution">
    <text evidence="3">The sequence shown here is derived from an EMBL/GenBank/DDBJ whole genome shotgun (WGS) entry which is preliminary data.</text>
</comment>
<keyword evidence="4" id="KW-1185">Reference proteome</keyword>
<dbReference type="Pfam" id="PF03787">
    <property type="entry name" value="RAMPs"/>
    <property type="match status" value="1"/>
</dbReference>
<dbReference type="InterPro" id="IPR007522">
    <property type="entry name" value="CRISPR-assoc_prot_TM1795"/>
</dbReference>
<gene>
    <name evidence="3" type="primary">cmr1</name>
    <name evidence="3" type="ORF">CJ255_15375</name>
</gene>
<dbReference type="Proteomes" id="UP000220527">
    <property type="component" value="Unassembled WGS sequence"/>
</dbReference>
<evidence type="ECO:0000313" key="3">
    <source>
        <dbReference type="EMBL" id="PDW02157.1"/>
    </source>
</evidence>
<evidence type="ECO:0000313" key="4">
    <source>
        <dbReference type="Proteomes" id="UP000220527"/>
    </source>
</evidence>
<feature type="domain" description="CRISPR type III-associated protein" evidence="2">
    <location>
        <begin position="5"/>
        <end position="174"/>
    </location>
</feature>
<organism evidence="3 4">
    <name type="scientific">Candidatus Viridilinea mediisalina</name>
    <dbReference type="NCBI Taxonomy" id="2024553"/>
    <lineage>
        <taxon>Bacteria</taxon>
        <taxon>Bacillati</taxon>
        <taxon>Chloroflexota</taxon>
        <taxon>Chloroflexia</taxon>
        <taxon>Chloroflexales</taxon>
        <taxon>Chloroflexineae</taxon>
        <taxon>Oscillochloridaceae</taxon>
        <taxon>Candidatus Viridilinea</taxon>
    </lineage>
</organism>
<dbReference type="OrthoDB" id="9806750at2"/>
<evidence type="ECO:0000256" key="1">
    <source>
        <dbReference type="ARBA" id="ARBA00023118"/>
    </source>
</evidence>
<sequence length="363" mass="41715">MDVSMRTLTPLWTGGVETGRVDRLHETGLLGSMRWWMEVLVRGLGGTACDLSEATCRFDSEGYNRSSANDEPQRLRDAGLCDVCQLFGATGWRRRFRIEVLDDQTRPIWEGNTPLNIRPPDRTRGWFLSPGLMGTFTLRIQGDQVSLGQLAALLLFMERWGNLGARAQLGYGAFALEDREILARIAGWSDISSTVAFQDTNQVHKRLPNLQYFGFFRYRFRPQQSGWWARLPGFERVVARIRPLVESYQTVPLVPVLRNSWRFQSWQREWGDAGRFWGMLGQERIRSKVQISWAYPRDGMWELHGSAWLHAVQAVPVWAMLSNVAHWNQMLGVEGELETFPSGPWQPWSAATVRTFLEQTIHL</sequence>
<dbReference type="InterPro" id="IPR005537">
    <property type="entry name" value="RAMP_III_fam"/>
</dbReference>
<reference evidence="4" key="1">
    <citation type="submission" date="2017-08" db="EMBL/GenBank/DDBJ databases">
        <authorList>
            <person name="Grouzdev D.S."/>
            <person name="Gaisin V.A."/>
            <person name="Rysina M.S."/>
            <person name="Gorlenko V.M."/>
        </authorList>
    </citation>
    <scope>NUCLEOTIDE SEQUENCE [LARGE SCALE GENOMIC DNA]</scope>
    <source>
        <strain evidence="4">Kir15-3F</strain>
    </source>
</reference>
<accession>A0A2A6RGG2</accession>
<dbReference type="EMBL" id="NQWI01000084">
    <property type="protein sequence ID" value="PDW02157.1"/>
    <property type="molecule type" value="Genomic_DNA"/>
</dbReference>
<name>A0A2A6RGG2_9CHLR</name>
<dbReference type="AlphaFoldDB" id="A0A2A6RGG2"/>
<keyword evidence="1" id="KW-0051">Antiviral defense</keyword>
<evidence type="ECO:0000259" key="2">
    <source>
        <dbReference type="Pfam" id="PF03787"/>
    </source>
</evidence>